<dbReference type="EMBL" id="VBOS01000133">
    <property type="protein sequence ID" value="TMQ57150.1"/>
    <property type="molecule type" value="Genomic_DNA"/>
</dbReference>
<protein>
    <recommendedName>
        <fullName evidence="4">YncE family protein</fullName>
    </recommendedName>
</protein>
<organism evidence="2 3">
    <name type="scientific">Eiseniibacteriota bacterium</name>
    <dbReference type="NCBI Taxonomy" id="2212470"/>
    <lineage>
        <taxon>Bacteria</taxon>
        <taxon>Candidatus Eiseniibacteriota</taxon>
    </lineage>
</organism>
<dbReference type="SUPFAM" id="SSF63829">
    <property type="entry name" value="Calcium-dependent phosphotriesterase"/>
    <property type="match status" value="1"/>
</dbReference>
<comment type="caution">
    <text evidence="2">The sequence shown here is derived from an EMBL/GenBank/DDBJ whole genome shotgun (WGS) entry which is preliminary data.</text>
</comment>
<proteinExistence type="predicted"/>
<dbReference type="AlphaFoldDB" id="A0A538T0H9"/>
<dbReference type="InterPro" id="IPR011042">
    <property type="entry name" value="6-blade_b-propeller_TolB-like"/>
</dbReference>
<dbReference type="Gene3D" id="2.120.10.30">
    <property type="entry name" value="TolB, C-terminal domain"/>
    <property type="match status" value="1"/>
</dbReference>
<evidence type="ECO:0000256" key="1">
    <source>
        <dbReference type="ARBA" id="ARBA00022737"/>
    </source>
</evidence>
<dbReference type="Pfam" id="PF01436">
    <property type="entry name" value="NHL"/>
    <property type="match status" value="1"/>
</dbReference>
<accession>A0A538T0H9</accession>
<name>A0A538T0H9_UNCEI</name>
<dbReference type="InterPro" id="IPR001258">
    <property type="entry name" value="NHL_repeat"/>
</dbReference>
<reference evidence="2 3" key="1">
    <citation type="journal article" date="2019" name="Nat. Microbiol.">
        <title>Mediterranean grassland soil C-N compound turnover is dependent on rainfall and depth, and is mediated by genomically divergent microorganisms.</title>
        <authorList>
            <person name="Diamond S."/>
            <person name="Andeer P.F."/>
            <person name="Li Z."/>
            <person name="Crits-Christoph A."/>
            <person name="Burstein D."/>
            <person name="Anantharaman K."/>
            <person name="Lane K.R."/>
            <person name="Thomas B.C."/>
            <person name="Pan C."/>
            <person name="Northen T.R."/>
            <person name="Banfield J.F."/>
        </authorList>
    </citation>
    <scope>NUCLEOTIDE SEQUENCE [LARGE SCALE GENOMIC DNA]</scope>
    <source>
        <strain evidence="2">WS_2</strain>
    </source>
</reference>
<sequence>MALSGPIGVAVDARRDRIWVADARAGQVVAIRRGRSIEFRVGALVETREIAVDLASGEAWVTAPGIHALVRISASGAVLERLAGFSDPYGIALDPGTSRSPP</sequence>
<evidence type="ECO:0000313" key="3">
    <source>
        <dbReference type="Proteomes" id="UP000317716"/>
    </source>
</evidence>
<evidence type="ECO:0008006" key="4">
    <source>
        <dbReference type="Google" id="ProtNLM"/>
    </source>
</evidence>
<gene>
    <name evidence="2" type="ORF">E6K72_03900</name>
</gene>
<evidence type="ECO:0000313" key="2">
    <source>
        <dbReference type="EMBL" id="TMQ57150.1"/>
    </source>
</evidence>
<keyword evidence="1" id="KW-0677">Repeat</keyword>
<dbReference type="Proteomes" id="UP000317716">
    <property type="component" value="Unassembled WGS sequence"/>
</dbReference>